<keyword evidence="2" id="KW-1185">Reference proteome</keyword>
<dbReference type="EMBL" id="CP049916">
    <property type="protein sequence ID" value="QIO08031.1"/>
    <property type="molecule type" value="Genomic_DNA"/>
</dbReference>
<reference evidence="1 2" key="1">
    <citation type="submission" date="2020-03" db="EMBL/GenBank/DDBJ databases">
        <authorList>
            <person name="Zhu W."/>
        </authorList>
    </citation>
    <scope>NUCLEOTIDE SEQUENCE [LARGE SCALE GENOMIC DNA]</scope>
    <source>
        <strain evidence="1 2">185</strain>
    </source>
</reference>
<dbReference type="RefSeq" id="WP_166322383.1">
    <property type="nucleotide sequence ID" value="NZ_CP049916.1"/>
</dbReference>
<dbReference type="AlphaFoldDB" id="A0A6G8S1M3"/>
<accession>A0A6G8S1M3</accession>
<name>A0A6G8S1M3_9GAMM</name>
<proteinExistence type="predicted"/>
<gene>
    <name evidence="1" type="ORF">G8D99_02680</name>
</gene>
<evidence type="ECO:0000313" key="1">
    <source>
        <dbReference type="EMBL" id="QIO08031.1"/>
    </source>
</evidence>
<protein>
    <submittedName>
        <fullName evidence="1">Uncharacterized protein</fullName>
    </submittedName>
</protein>
<evidence type="ECO:0000313" key="2">
    <source>
        <dbReference type="Proteomes" id="UP000501939"/>
    </source>
</evidence>
<dbReference type="Proteomes" id="UP000501939">
    <property type="component" value="Chromosome"/>
</dbReference>
<organism evidence="1 2">
    <name type="scientific">Acinetobacter lanii</name>
    <dbReference type="NCBI Taxonomy" id="2715163"/>
    <lineage>
        <taxon>Bacteria</taxon>
        <taxon>Pseudomonadati</taxon>
        <taxon>Pseudomonadota</taxon>
        <taxon>Gammaproteobacteria</taxon>
        <taxon>Moraxellales</taxon>
        <taxon>Moraxellaceae</taxon>
        <taxon>Acinetobacter</taxon>
    </lineage>
</organism>
<sequence length="69" mass="7503">MLNKIQTKIDSLAQGKKLILGTGIQLDEMQKVVALCEELQSSGQIKIVRVNKDPNKAQGLATGIVLEKN</sequence>
<dbReference type="KEGG" id="alj:G8D99_02680"/>